<keyword evidence="2" id="KW-0812">Transmembrane</keyword>
<feature type="region of interest" description="Disordered" evidence="1">
    <location>
        <begin position="1069"/>
        <end position="1171"/>
    </location>
</feature>
<feature type="transmembrane region" description="Helical" evidence="2">
    <location>
        <begin position="473"/>
        <end position="495"/>
    </location>
</feature>
<feature type="transmembrane region" description="Helical" evidence="2">
    <location>
        <begin position="820"/>
        <end position="842"/>
    </location>
</feature>
<feature type="compositionally biased region" description="Polar residues" evidence="1">
    <location>
        <begin position="1102"/>
        <end position="1116"/>
    </location>
</feature>
<dbReference type="InterPro" id="IPR051697">
    <property type="entry name" value="Patched_domain-protein"/>
</dbReference>
<feature type="transmembrane region" description="Helical" evidence="2">
    <location>
        <begin position="541"/>
        <end position="568"/>
    </location>
</feature>
<dbReference type="GO" id="GO:0030659">
    <property type="term" value="C:cytoplasmic vesicle membrane"/>
    <property type="evidence" value="ECO:0007669"/>
    <property type="project" value="TreeGrafter"/>
</dbReference>
<evidence type="ECO:0000313" key="3">
    <source>
        <dbReference type="Proteomes" id="UP000887572"/>
    </source>
</evidence>
<evidence type="ECO:0000256" key="1">
    <source>
        <dbReference type="SAM" id="MobiDB-lite"/>
    </source>
</evidence>
<feature type="transmembrane region" description="Helical" evidence="2">
    <location>
        <begin position="849"/>
        <end position="870"/>
    </location>
</feature>
<feature type="transmembrane region" description="Helical" evidence="2">
    <location>
        <begin position="876"/>
        <end position="901"/>
    </location>
</feature>
<feature type="compositionally biased region" description="Basic and acidic residues" evidence="1">
    <location>
        <begin position="1143"/>
        <end position="1154"/>
    </location>
</feature>
<feature type="transmembrane region" description="Helical" evidence="2">
    <location>
        <begin position="440"/>
        <end position="461"/>
    </location>
</feature>
<feature type="compositionally biased region" description="Low complexity" evidence="1">
    <location>
        <begin position="1080"/>
        <end position="1098"/>
    </location>
</feature>
<feature type="region of interest" description="Disordered" evidence="1">
    <location>
        <begin position="1188"/>
        <end position="1230"/>
    </location>
</feature>
<feature type="transmembrane region" description="Helical" evidence="2">
    <location>
        <begin position="409"/>
        <end position="428"/>
    </location>
</feature>
<protein>
    <submittedName>
        <fullName evidence="4">Uncharacterized protein</fullName>
    </submittedName>
</protein>
<dbReference type="AlphaFoldDB" id="A0A914ICJ0"/>
<keyword evidence="3" id="KW-1185">Reference proteome</keyword>
<dbReference type="GO" id="GO:0005886">
    <property type="term" value="C:plasma membrane"/>
    <property type="evidence" value="ECO:0007669"/>
    <property type="project" value="TreeGrafter"/>
</dbReference>
<dbReference type="GO" id="GO:0006897">
    <property type="term" value="P:endocytosis"/>
    <property type="evidence" value="ECO:0007669"/>
    <property type="project" value="TreeGrafter"/>
</dbReference>
<dbReference type="PANTHER" id="PTHR10796">
    <property type="entry name" value="PATCHED-RELATED"/>
    <property type="match status" value="1"/>
</dbReference>
<feature type="compositionally biased region" description="Basic and acidic residues" evidence="1">
    <location>
        <begin position="1204"/>
        <end position="1213"/>
    </location>
</feature>
<reference evidence="4" key="1">
    <citation type="submission" date="2022-11" db="UniProtKB">
        <authorList>
            <consortium name="WormBaseParasite"/>
        </authorList>
    </citation>
    <scope>IDENTIFICATION</scope>
</reference>
<proteinExistence type="predicted"/>
<feature type="compositionally biased region" description="Basic residues" evidence="1">
    <location>
        <begin position="1155"/>
        <end position="1164"/>
    </location>
</feature>
<name>A0A914ICJ0_GLORO</name>
<evidence type="ECO:0000313" key="4">
    <source>
        <dbReference type="WBParaSite" id="Gr19_v10_g9350.t1"/>
    </source>
</evidence>
<feature type="transmembrane region" description="Helical" evidence="2">
    <location>
        <begin position="954"/>
        <end position="978"/>
    </location>
</feature>
<feature type="transmembrane region" description="Helical" evidence="2">
    <location>
        <begin position="628"/>
        <end position="647"/>
    </location>
</feature>
<feature type="transmembrane region" description="Helical" evidence="2">
    <location>
        <begin position="922"/>
        <end position="942"/>
    </location>
</feature>
<organism evidence="3 4">
    <name type="scientific">Globodera rostochiensis</name>
    <name type="common">Golden nematode worm</name>
    <name type="synonym">Heterodera rostochiensis</name>
    <dbReference type="NCBI Taxonomy" id="31243"/>
    <lineage>
        <taxon>Eukaryota</taxon>
        <taxon>Metazoa</taxon>
        <taxon>Ecdysozoa</taxon>
        <taxon>Nematoda</taxon>
        <taxon>Chromadorea</taxon>
        <taxon>Rhabditida</taxon>
        <taxon>Tylenchina</taxon>
        <taxon>Tylenchomorpha</taxon>
        <taxon>Tylenchoidea</taxon>
        <taxon>Heteroderidae</taxon>
        <taxon>Heteroderinae</taxon>
        <taxon>Globodera</taxon>
    </lineage>
</organism>
<keyword evidence="2" id="KW-1133">Transmembrane helix</keyword>
<dbReference type="PANTHER" id="PTHR10796:SF187">
    <property type="entry name" value="SSD DOMAIN-CONTAINING PROTEIN"/>
    <property type="match status" value="1"/>
</dbReference>
<feature type="compositionally biased region" description="Polar residues" evidence="1">
    <location>
        <begin position="1188"/>
        <end position="1200"/>
    </location>
</feature>
<accession>A0A914ICJ0</accession>
<dbReference type="Proteomes" id="UP000887572">
    <property type="component" value="Unplaced"/>
</dbReference>
<evidence type="ECO:0000256" key="2">
    <source>
        <dbReference type="SAM" id="Phobius"/>
    </source>
</evidence>
<feature type="compositionally biased region" description="Low complexity" evidence="1">
    <location>
        <begin position="30"/>
        <end position="39"/>
    </location>
</feature>
<dbReference type="WBParaSite" id="Gr19_v10_g9350.t1">
    <property type="protein sequence ID" value="Gr19_v10_g9350.t1"/>
    <property type="gene ID" value="Gr19_v10_g9350"/>
</dbReference>
<keyword evidence="2" id="KW-0472">Membrane</keyword>
<feature type="region of interest" description="Disordered" evidence="1">
    <location>
        <begin position="1"/>
        <end position="43"/>
    </location>
</feature>
<sequence>MSSQSPTPKSERRHHVRSLSQPKASRDGINNSNNNSNNNGQNHRIGQATRAASLYHQICAVDEQHRMTSFADNGPLMNCPWPVPGMESMTSQQQMMAAKYYGGCASELNTAAEHQAVLIYKMQLLHCVEVATKRLLFHLVKTSASMPNLFRALPFFLFVLSFLCFFAFSPRSAAISFHLLTDSFHFGGSASTSDSNCPCVFVRSANVGRNQFAEDNPAYDAPEKQSAAEFVIIMSIRNNQQFDSLLPPANRTALAFVELFERIQQITISHQKLIYKWYDMCRQCRMDSVVEHLLKNNLEWTFPEAIERDEFDANHAMTSPQNRTPPTEKSRIFVAGTIGDVEMDSASSEKHIRRAHSLLLRVKLKPQLKLPILNAFERRLRRIVEDELEVHLFSTQRWTDEVEHAFRAVHLKMVGSVALLMFIMAFVGTKRDAYESRPTLGLHITLVLALCILSVYIVHIAGTGHLNPLLFPVPYVFISIGTLCFSTINACLDRYSGIAMHPTEKMAFIFIWDGPCLMHSLIFLAVLCVVMALFITNSLLVQSLLAFAVGFVCLLLFTLFLTVCWLNYAQRVASGLKWFQFCRRGDRAYNEKQMFDYDSRTCARLHEKLADLRPSFARRIGALACSQHYRMVVFALCTVACFAATVWSSPTAELGMAHFVPPGDGIGSTHAFLDRYRTAFPKYENYLEFVFEGPLDYEERKEQIFALLRWPLEAGLAIKAVSWLAEFDKFQKNVEYRIDEDSILPLLTHAFLAAKQFHKFASDVHISQGQIHRSRMYLELSEEGRRNNEYLMREILARARHAGLPLVLKAPFSFNPVHDLWVLSHLNSALIALSVLSALLNILQPATAVCLLFTNMFLWTTVRTIGQQFLQIPLNVVTLGTLLFGILFNSASVLHFAYHFFNAGLRQRESIQRVQYAFQCTFWPILLASVIGPVCFSVQLLLEQYPPVVFHVWKMLTLCSAVTLLQMITVLPGLLILFADYFHFVFTYANQLCDDNANAALTVDPMADNVYFVPNSYSCATTADRARFSGQMIYPIDHHPYSFHSPTCLPPAYFPPPIEFQCRSVAQQAVQQHNHHRLHSNSGSRSGQHQQQGSYSPGRLSMSATTTAAYNSPSPNHQRRGRQINESESGGKRTSVVGNSRNESMESCRLSDHHQNHRLHRCTSHHSSPQVPSALHQHVHQRNLLPLTTSPPRFVGQQQPPARDGTKKTKEEQIYEEPDSPPEMAKPKSVFTTCEEEPIMFANSNAETATTKR</sequence>
<feature type="transmembrane region" description="Helical" evidence="2">
    <location>
        <begin position="507"/>
        <end position="535"/>
    </location>
</feature>
<feature type="transmembrane region" description="Helical" evidence="2">
    <location>
        <begin position="149"/>
        <end position="168"/>
    </location>
</feature>
<dbReference type="GO" id="GO:0018996">
    <property type="term" value="P:molting cycle, collagen and cuticulin-based cuticle"/>
    <property type="evidence" value="ECO:0007669"/>
    <property type="project" value="TreeGrafter"/>
</dbReference>